<evidence type="ECO:0000256" key="2">
    <source>
        <dbReference type="ARBA" id="ARBA00022475"/>
    </source>
</evidence>
<dbReference type="Pfam" id="PF00127">
    <property type="entry name" value="Copper-bind"/>
    <property type="match status" value="1"/>
</dbReference>
<reference evidence="12" key="2">
    <citation type="journal article" date="2014" name="ISME J.">
        <title>Microbial stratification in low pH oxic and suboxic macroscopic growths along an acid mine drainage.</title>
        <authorList>
            <person name="Mendez-Garcia C."/>
            <person name="Mesa V."/>
            <person name="Sprenger R.R."/>
            <person name="Richter M."/>
            <person name="Diez M.S."/>
            <person name="Solano J."/>
            <person name="Bargiela R."/>
            <person name="Golyshina O.V."/>
            <person name="Manteca A."/>
            <person name="Ramos J.L."/>
            <person name="Gallego J.R."/>
            <person name="Llorente I."/>
            <person name="Martins Dos Santos V.A."/>
            <person name="Jensen O.N."/>
            <person name="Pelaez A.I."/>
            <person name="Sanchez J."/>
            <person name="Ferrer M."/>
        </authorList>
    </citation>
    <scope>NUCLEOTIDE SEQUENCE</scope>
</reference>
<dbReference type="GO" id="GO:0005886">
    <property type="term" value="C:plasma membrane"/>
    <property type="evidence" value="ECO:0007669"/>
    <property type="project" value="UniProtKB-SubCell"/>
</dbReference>
<keyword evidence="2" id="KW-1003">Cell membrane</keyword>
<feature type="transmembrane region" description="Helical" evidence="9">
    <location>
        <begin position="234"/>
        <end position="255"/>
    </location>
</feature>
<dbReference type="Pfam" id="PF05425">
    <property type="entry name" value="CopD"/>
    <property type="match status" value="1"/>
</dbReference>
<dbReference type="GO" id="GO:0006825">
    <property type="term" value="P:copper ion transport"/>
    <property type="evidence" value="ECO:0007669"/>
    <property type="project" value="InterPro"/>
</dbReference>
<evidence type="ECO:0000256" key="8">
    <source>
        <dbReference type="SAM" id="MobiDB-lite"/>
    </source>
</evidence>
<accession>T1CE21</accession>
<feature type="transmembrane region" description="Helical" evidence="9">
    <location>
        <begin position="156"/>
        <end position="183"/>
    </location>
</feature>
<reference evidence="12" key="1">
    <citation type="submission" date="2013-08" db="EMBL/GenBank/DDBJ databases">
        <authorList>
            <person name="Mendez C."/>
            <person name="Richter M."/>
            <person name="Ferrer M."/>
            <person name="Sanchez J."/>
        </authorList>
    </citation>
    <scope>NUCLEOTIDE SEQUENCE</scope>
</reference>
<evidence type="ECO:0000259" key="10">
    <source>
        <dbReference type="Pfam" id="PF00127"/>
    </source>
</evidence>
<evidence type="ECO:0000256" key="6">
    <source>
        <dbReference type="ARBA" id="ARBA00023008"/>
    </source>
</evidence>
<dbReference type="PANTHER" id="PTHR34820:SF4">
    <property type="entry name" value="INNER MEMBRANE PROTEIN YEBZ"/>
    <property type="match status" value="1"/>
</dbReference>
<dbReference type="SUPFAM" id="SSF49503">
    <property type="entry name" value="Cupredoxins"/>
    <property type="match status" value="1"/>
</dbReference>
<dbReference type="EMBL" id="AUZY01004123">
    <property type="protein sequence ID" value="EQD65005.1"/>
    <property type="molecule type" value="Genomic_DNA"/>
</dbReference>
<evidence type="ECO:0000256" key="9">
    <source>
        <dbReference type="SAM" id="Phobius"/>
    </source>
</evidence>
<evidence type="ECO:0000313" key="12">
    <source>
        <dbReference type="EMBL" id="EQD65005.1"/>
    </source>
</evidence>
<feature type="transmembrane region" description="Helical" evidence="9">
    <location>
        <begin position="132"/>
        <end position="150"/>
    </location>
</feature>
<organism evidence="12">
    <name type="scientific">mine drainage metagenome</name>
    <dbReference type="NCBI Taxonomy" id="410659"/>
    <lineage>
        <taxon>unclassified sequences</taxon>
        <taxon>metagenomes</taxon>
        <taxon>ecological metagenomes</taxon>
    </lineage>
</organism>
<dbReference type="InterPro" id="IPR032694">
    <property type="entry name" value="CopC/D"/>
</dbReference>
<evidence type="ECO:0000256" key="4">
    <source>
        <dbReference type="ARBA" id="ARBA00022723"/>
    </source>
</evidence>
<dbReference type="GO" id="GO:0009055">
    <property type="term" value="F:electron transfer activity"/>
    <property type="evidence" value="ECO:0007669"/>
    <property type="project" value="InterPro"/>
</dbReference>
<keyword evidence="3 9" id="KW-0812">Transmembrane</keyword>
<keyword evidence="7 9" id="KW-0472">Membrane</keyword>
<feature type="non-terminal residue" evidence="12">
    <location>
        <position position="1"/>
    </location>
</feature>
<keyword evidence="4" id="KW-0479">Metal-binding</keyword>
<protein>
    <submittedName>
        <fullName evidence="12">Blue (Type 1) copper domain protein</fullName>
    </submittedName>
</protein>
<proteinExistence type="predicted"/>
<dbReference type="InterPro" id="IPR000923">
    <property type="entry name" value="BlueCu_1"/>
</dbReference>
<feature type="transmembrane region" description="Helical" evidence="9">
    <location>
        <begin position="24"/>
        <end position="42"/>
    </location>
</feature>
<dbReference type="InterPro" id="IPR008972">
    <property type="entry name" value="Cupredoxin"/>
</dbReference>
<comment type="subcellular location">
    <subcellularLocation>
        <location evidence="1">Cell membrane</location>
        <topology evidence="1">Multi-pass membrane protein</topology>
    </subcellularLocation>
</comment>
<evidence type="ECO:0000259" key="11">
    <source>
        <dbReference type="Pfam" id="PF05425"/>
    </source>
</evidence>
<gene>
    <name evidence="12" type="ORF">B1B_06514</name>
</gene>
<dbReference type="CDD" id="cd04211">
    <property type="entry name" value="Cupredoxin_like_2"/>
    <property type="match status" value="1"/>
</dbReference>
<sequence length="439" mass="48424">SGGPLSGLPQVIPEVLQATRYGSIWWFRPPLLLVLWLCWLIGLTSSRRARWLGILMFVALAGVAFTRSETGHPADHGDFRFGVFMDWFHLLAAGLWVGALFCMTLTIFPVLRKKVSERRPELAAEIFQRLSTLAGTGLALILVTGIWTAWKQLGSWSALFGTTYGHILLVKLSLVALLILIGAQNRFIRLPRIRRAHGLDARWNRWMHRVVRIRPVQQDAASQRREIGHCYRAVAIESLIGVAVLVAASVLLHGMPPAAMARVPAGFGTLSVQGGGTGLGSARAESSPGMSMGSSMPASSRTHAASPRVHFSFGENGRTDQVTRTIRIQALDTMRFSPSIVHVEPGQTVRFVVTDAGRLDHEFVIGDQREQEAHERKMEAHSDMPMHDPNGISLKPGQTRSILWRFPDRPMRLEYACHEPGHFAAGMIGQIVVGRPGAR</sequence>
<name>T1CE21_9ZZZZ</name>
<feature type="transmembrane region" description="Helical" evidence="9">
    <location>
        <begin position="49"/>
        <end position="67"/>
    </location>
</feature>
<feature type="transmembrane region" description="Helical" evidence="9">
    <location>
        <begin position="87"/>
        <end position="111"/>
    </location>
</feature>
<feature type="domain" description="Blue (type 1) copper" evidence="10">
    <location>
        <begin position="332"/>
        <end position="433"/>
    </location>
</feature>
<evidence type="ECO:0000256" key="3">
    <source>
        <dbReference type="ARBA" id="ARBA00022692"/>
    </source>
</evidence>
<evidence type="ECO:0000256" key="7">
    <source>
        <dbReference type="ARBA" id="ARBA00023136"/>
    </source>
</evidence>
<feature type="compositionally biased region" description="Low complexity" evidence="8">
    <location>
        <begin position="286"/>
        <end position="300"/>
    </location>
</feature>
<comment type="caution">
    <text evidence="12">The sequence shown here is derived from an EMBL/GenBank/DDBJ whole genome shotgun (WGS) entry which is preliminary data.</text>
</comment>
<dbReference type="GO" id="GO:0005507">
    <property type="term" value="F:copper ion binding"/>
    <property type="evidence" value="ECO:0007669"/>
    <property type="project" value="InterPro"/>
</dbReference>
<dbReference type="AlphaFoldDB" id="T1CE21"/>
<keyword evidence="5 9" id="KW-1133">Transmembrane helix</keyword>
<evidence type="ECO:0000256" key="5">
    <source>
        <dbReference type="ARBA" id="ARBA00022989"/>
    </source>
</evidence>
<dbReference type="Gene3D" id="2.60.40.420">
    <property type="entry name" value="Cupredoxins - blue copper proteins"/>
    <property type="match status" value="1"/>
</dbReference>
<dbReference type="InterPro" id="IPR008457">
    <property type="entry name" value="Cu-R_CopD_dom"/>
</dbReference>
<evidence type="ECO:0000256" key="1">
    <source>
        <dbReference type="ARBA" id="ARBA00004651"/>
    </source>
</evidence>
<feature type="domain" description="Copper resistance protein D" evidence="11">
    <location>
        <begin position="125"/>
        <end position="251"/>
    </location>
</feature>
<feature type="region of interest" description="Disordered" evidence="8">
    <location>
        <begin position="278"/>
        <end position="301"/>
    </location>
</feature>
<keyword evidence="6" id="KW-0186">Copper</keyword>
<dbReference type="PANTHER" id="PTHR34820">
    <property type="entry name" value="INNER MEMBRANE PROTEIN YEBZ"/>
    <property type="match status" value="1"/>
</dbReference>